<organism evidence="7 8">
    <name type="scientific">Pinctada imbricata</name>
    <name type="common">Atlantic pearl-oyster</name>
    <name type="synonym">Pinctada martensii</name>
    <dbReference type="NCBI Taxonomy" id="66713"/>
    <lineage>
        <taxon>Eukaryota</taxon>
        <taxon>Metazoa</taxon>
        <taxon>Spiralia</taxon>
        <taxon>Lophotrochozoa</taxon>
        <taxon>Mollusca</taxon>
        <taxon>Bivalvia</taxon>
        <taxon>Autobranchia</taxon>
        <taxon>Pteriomorphia</taxon>
        <taxon>Pterioida</taxon>
        <taxon>Pterioidea</taxon>
        <taxon>Pteriidae</taxon>
        <taxon>Pinctada</taxon>
    </lineage>
</organism>
<dbReference type="GO" id="GO:0005506">
    <property type="term" value="F:iron ion binding"/>
    <property type="evidence" value="ECO:0007669"/>
    <property type="project" value="InterPro"/>
</dbReference>
<evidence type="ECO:0000313" key="7">
    <source>
        <dbReference type="EMBL" id="KAK3086132.1"/>
    </source>
</evidence>
<dbReference type="Gene3D" id="1.10.630.10">
    <property type="entry name" value="Cytochrome P450"/>
    <property type="match status" value="2"/>
</dbReference>
<comment type="similarity">
    <text evidence="1">Belongs to the cytochrome P450 family.</text>
</comment>
<evidence type="ECO:0000256" key="1">
    <source>
        <dbReference type="ARBA" id="ARBA00010617"/>
    </source>
</evidence>
<dbReference type="GO" id="GO:0042448">
    <property type="term" value="P:progesterone metabolic process"/>
    <property type="evidence" value="ECO:0007669"/>
    <property type="project" value="TreeGrafter"/>
</dbReference>
<feature type="non-terminal residue" evidence="7">
    <location>
        <position position="1"/>
    </location>
</feature>
<gene>
    <name evidence="7" type="ORF">FSP39_013975</name>
</gene>
<keyword evidence="5" id="KW-0408">Iron</keyword>
<dbReference type="PRINTS" id="PR00463">
    <property type="entry name" value="EP450I"/>
</dbReference>
<keyword evidence="3" id="KW-0479">Metal-binding</keyword>
<keyword evidence="6" id="KW-0503">Monooxygenase</keyword>
<evidence type="ECO:0000313" key="8">
    <source>
        <dbReference type="Proteomes" id="UP001186944"/>
    </source>
</evidence>
<dbReference type="Proteomes" id="UP001186944">
    <property type="component" value="Unassembled WGS sequence"/>
</dbReference>
<dbReference type="SUPFAM" id="SSF48264">
    <property type="entry name" value="Cytochrome P450"/>
    <property type="match status" value="2"/>
</dbReference>
<comment type="caution">
    <text evidence="7">The sequence shown here is derived from an EMBL/GenBank/DDBJ whole genome shotgun (WGS) entry which is preliminary data.</text>
</comment>
<dbReference type="PANTHER" id="PTHR24289">
    <property type="entry name" value="STEROID 17-ALPHA-HYDROXYLASE/17,20 LYASE"/>
    <property type="match status" value="1"/>
</dbReference>
<keyword evidence="4" id="KW-0560">Oxidoreductase</keyword>
<dbReference type="GO" id="GO:0020037">
    <property type="term" value="F:heme binding"/>
    <property type="evidence" value="ECO:0007669"/>
    <property type="project" value="InterPro"/>
</dbReference>
<sequence length="249" mass="28515">GYDIPEGTIVVINILALHMDPAFWKNVTKFDPSHFIKDGKLNLKADNWLPFSAGKRCLTSDFNLTYRYIDGVQSINNANFADYLSRIYHSKLEGKETKLQKQIIQHPVRTRIKYKLPPMPRGIPILGNWKVYTSKCMYSEAAKLTKTYGPVIRISIGMKELVFLNNYETVMEALLTKKVQFAGRPQTPQTFISTDGSQSIGFSQHNEEWWYRKKVAGKAFRTYILILTISTARFLSLVADSLVSEYPFA</sequence>
<evidence type="ECO:0000256" key="5">
    <source>
        <dbReference type="ARBA" id="ARBA00023004"/>
    </source>
</evidence>
<dbReference type="Pfam" id="PF00067">
    <property type="entry name" value="p450"/>
    <property type="match status" value="2"/>
</dbReference>
<dbReference type="GO" id="GO:0042446">
    <property type="term" value="P:hormone biosynthetic process"/>
    <property type="evidence" value="ECO:0007669"/>
    <property type="project" value="TreeGrafter"/>
</dbReference>
<protein>
    <submittedName>
        <fullName evidence="7">Uncharacterized protein</fullName>
    </submittedName>
</protein>
<dbReference type="InterPro" id="IPR002401">
    <property type="entry name" value="Cyt_P450_E_grp-I"/>
</dbReference>
<dbReference type="EMBL" id="VSWD01000012">
    <property type="protein sequence ID" value="KAK3086132.1"/>
    <property type="molecule type" value="Genomic_DNA"/>
</dbReference>
<dbReference type="PANTHER" id="PTHR24289:SF20">
    <property type="entry name" value="STEROID 17-ALPHA-HYDROXYLASE_17,20 LYASE"/>
    <property type="match status" value="1"/>
</dbReference>
<name>A0AA88XIY7_PINIB</name>
<evidence type="ECO:0000256" key="6">
    <source>
        <dbReference type="ARBA" id="ARBA00023033"/>
    </source>
</evidence>
<proteinExistence type="inferred from homology"/>
<evidence type="ECO:0000256" key="3">
    <source>
        <dbReference type="ARBA" id="ARBA00022723"/>
    </source>
</evidence>
<keyword evidence="2" id="KW-0349">Heme</keyword>
<evidence type="ECO:0000256" key="4">
    <source>
        <dbReference type="ARBA" id="ARBA00023002"/>
    </source>
</evidence>
<accession>A0AA88XIY7</accession>
<dbReference type="AlphaFoldDB" id="A0AA88XIY7"/>
<dbReference type="GO" id="GO:0004508">
    <property type="term" value="F:steroid 17-alpha-monooxygenase activity"/>
    <property type="evidence" value="ECO:0007669"/>
    <property type="project" value="TreeGrafter"/>
</dbReference>
<evidence type="ECO:0000256" key="2">
    <source>
        <dbReference type="ARBA" id="ARBA00022617"/>
    </source>
</evidence>
<dbReference type="InterPro" id="IPR036396">
    <property type="entry name" value="Cyt_P450_sf"/>
</dbReference>
<keyword evidence="8" id="KW-1185">Reference proteome</keyword>
<dbReference type="InterPro" id="IPR001128">
    <property type="entry name" value="Cyt_P450"/>
</dbReference>
<reference evidence="7" key="1">
    <citation type="submission" date="2019-08" db="EMBL/GenBank/DDBJ databases">
        <title>The improved chromosome-level genome for the pearl oyster Pinctada fucata martensii using PacBio sequencing and Hi-C.</title>
        <authorList>
            <person name="Zheng Z."/>
        </authorList>
    </citation>
    <scope>NUCLEOTIDE SEQUENCE</scope>
    <source>
        <strain evidence="7">ZZ-2019</strain>
        <tissue evidence="7">Adductor muscle</tissue>
    </source>
</reference>